<protein>
    <submittedName>
        <fullName evidence="3">PKD_channel domain-containing protein</fullName>
    </submittedName>
</protein>
<sequence>MLLPGVEPEPTAWLEAMPTVTSRKHLQAIGIITKLPYELIQHQQTISYEHLSTGHHFQSIVEGTEASELYFFSNGTKFRKYELTWNSNSKDHEVEGWFDTWYSSLEFPMELAMAYPKFKRCKATGNFIALDSGKIVLFRDFEHNLPTVFDTYMHIFSNWTNFKFVTEAVSPDIPPKIGTQSTQIACLIHNSSIIYRLVRSLRQVLTYNCLNCMPYVKLTENTLVGQFGAMASTSLYDRVDALSAYVSVNEDFSLLNLSAPSREIEQINFRTRKYTCGNSISYMQCILDVSKNRRGIVVQRCNGGVELWDDRQPKCPSVIYIPDVPCYDISLVPHPPVVEWPMQSMIALSPARCRSILLCRLETGEPINVLEYPGGFNNESYQKIIFRSEWNFDRCSPCPPGPLFWFRPSFSRLTVPILPVRFYADFTITYTPRDDPDMPIPPWFDGIPPDLPYSIGRGYAVYASDLDMMVENYTDYCVPIFLPNADFPCVMLNYNHTAYLISPTLNGYGPCCVYRPNWSPPHRDFMRNFEEYYHGSTNVLGEKRKVLNQTIDWWDIPLLESGKPGDHPLFGGFGFARKPLPSTYRPYVSFWYEGDVGWAQQIFENFTDTGPGIHLLDNFQLPNICKTNLACNFKP</sequence>
<reference evidence="3" key="1">
    <citation type="submission" date="2016-04" db="UniProtKB">
        <authorList>
            <consortium name="WormBaseParasite"/>
        </authorList>
    </citation>
    <scope>IDENTIFICATION</scope>
</reference>
<dbReference type="Proteomes" id="UP000278807">
    <property type="component" value="Unassembled WGS sequence"/>
</dbReference>
<gene>
    <name evidence="1" type="ORF">HNAJ_LOCUS8636</name>
</gene>
<reference evidence="1 2" key="2">
    <citation type="submission" date="2018-11" db="EMBL/GenBank/DDBJ databases">
        <authorList>
            <consortium name="Pathogen Informatics"/>
        </authorList>
    </citation>
    <scope>NUCLEOTIDE SEQUENCE [LARGE SCALE GENOMIC DNA]</scope>
</reference>
<keyword evidence="2" id="KW-1185">Reference proteome</keyword>
<dbReference type="AlphaFoldDB" id="A0A158QI40"/>
<dbReference type="OrthoDB" id="9971971at2759"/>
<evidence type="ECO:0000313" key="1">
    <source>
        <dbReference type="EMBL" id="VDO04668.1"/>
    </source>
</evidence>
<evidence type="ECO:0000313" key="3">
    <source>
        <dbReference type="WBParaSite" id="HNAJ_0000864001-mRNA-1"/>
    </source>
</evidence>
<organism evidence="3">
    <name type="scientific">Rodentolepis nana</name>
    <name type="common">Dwarf tapeworm</name>
    <name type="synonym">Hymenolepis nana</name>
    <dbReference type="NCBI Taxonomy" id="102285"/>
    <lineage>
        <taxon>Eukaryota</taxon>
        <taxon>Metazoa</taxon>
        <taxon>Spiralia</taxon>
        <taxon>Lophotrochozoa</taxon>
        <taxon>Platyhelminthes</taxon>
        <taxon>Cestoda</taxon>
        <taxon>Eucestoda</taxon>
        <taxon>Cyclophyllidea</taxon>
        <taxon>Hymenolepididae</taxon>
        <taxon>Rodentolepis</taxon>
    </lineage>
</organism>
<dbReference type="EMBL" id="UZAE01012345">
    <property type="protein sequence ID" value="VDO04668.1"/>
    <property type="molecule type" value="Genomic_DNA"/>
</dbReference>
<evidence type="ECO:0000313" key="2">
    <source>
        <dbReference type="Proteomes" id="UP000278807"/>
    </source>
</evidence>
<accession>A0A158QI40</accession>
<name>A0A158QI40_RODNA</name>
<dbReference type="WBParaSite" id="HNAJ_0000864001-mRNA-1">
    <property type="protein sequence ID" value="HNAJ_0000864001-mRNA-1"/>
    <property type="gene ID" value="HNAJ_0000864001"/>
</dbReference>
<proteinExistence type="predicted"/>